<comment type="caution">
    <text evidence="3">The sequence shown here is derived from an EMBL/GenBank/DDBJ whole genome shotgun (WGS) entry which is preliminary data.</text>
</comment>
<gene>
    <name evidence="3" type="ORF">CYMTET_51571</name>
</gene>
<organism evidence="3 4">
    <name type="scientific">Cymbomonas tetramitiformis</name>
    <dbReference type="NCBI Taxonomy" id="36881"/>
    <lineage>
        <taxon>Eukaryota</taxon>
        <taxon>Viridiplantae</taxon>
        <taxon>Chlorophyta</taxon>
        <taxon>Pyramimonadophyceae</taxon>
        <taxon>Pyramimonadales</taxon>
        <taxon>Pyramimonadaceae</taxon>
        <taxon>Cymbomonas</taxon>
    </lineage>
</organism>
<keyword evidence="2" id="KW-1133">Transmembrane helix</keyword>
<dbReference type="EMBL" id="LGRX02034220">
    <property type="protein sequence ID" value="KAK3238413.1"/>
    <property type="molecule type" value="Genomic_DNA"/>
</dbReference>
<keyword evidence="2" id="KW-0812">Transmembrane</keyword>
<sequence>MLRDLDGLDGIEIIGGGLFIYNNSGLESLHGVHNVRSVGQLGEVQMPQGGTLTEFGECGFVAETGFLLHYCAENQNCYRIGAEDSQQYICEYAPPPPSPPPPTSSPNTAPPPSNPPHPASFMSHLPMPPHLPTTSLPPPTIAPHPTPPCPPHPARHFSSAIPPPPGPPGRCPASHRGAATQEKARPYTYEYFLRNGEKEWETDGEAVAQMCDELVAQFAVNMRDACWSSTECTSECFQITSDLLSHRCFKNLGEDEGGIFKYRILDENKAGNAERVRKILDKHGLEGREDVLRWTQEYGLRCFGYGSACYRSMSRNFINVWESCNLQYLRSYSYHVDMFYQNATYTCNDDCLRMVDILTSDSCYVPMYTYPRVLYTSDSADSRLFSLDEIARSEFISEDFETQDDADFWEFHSVPHMHVFTDEGVVNKREWTPRDLQYNVFIALNDLAYILEKVYGECFYRFSGFDDPDCDSMTLERLGFIYDDCSRADMRGGAHADRCPTACSVAINAAKDDLYDSERQLCYAMRAIISVPYNPNNLIYAVDKAAMLGCRVQQVVSTYDNMGQPYQEATYEAGCTCSELCQEFKYPENTFESFLNASYQMTAWNRHEVLCSAPWYERDGPFVSSECVIYDNDACPGDDELSGGAIVGVVLGVLIPAAALLGAWWYYKRKHQARCSLGFCHFVCDLGCTFPSGWIRLQHREPLVR</sequence>
<feature type="region of interest" description="Disordered" evidence="1">
    <location>
        <begin position="89"/>
        <end position="180"/>
    </location>
</feature>
<dbReference type="AlphaFoldDB" id="A0AAE0BM08"/>
<protein>
    <submittedName>
        <fullName evidence="3">Uncharacterized protein</fullName>
    </submittedName>
</protein>
<evidence type="ECO:0000313" key="4">
    <source>
        <dbReference type="Proteomes" id="UP001190700"/>
    </source>
</evidence>
<evidence type="ECO:0000256" key="1">
    <source>
        <dbReference type="SAM" id="MobiDB-lite"/>
    </source>
</evidence>
<reference evidence="3 4" key="1">
    <citation type="journal article" date="2015" name="Genome Biol. Evol.">
        <title>Comparative Genomics of a Bacterivorous Green Alga Reveals Evolutionary Causalities and Consequences of Phago-Mixotrophic Mode of Nutrition.</title>
        <authorList>
            <person name="Burns J.A."/>
            <person name="Paasch A."/>
            <person name="Narechania A."/>
            <person name="Kim E."/>
        </authorList>
    </citation>
    <scope>NUCLEOTIDE SEQUENCE [LARGE SCALE GENOMIC DNA]</scope>
    <source>
        <strain evidence="3 4">PLY_AMNH</strain>
    </source>
</reference>
<proteinExistence type="predicted"/>
<feature type="compositionally biased region" description="Pro residues" evidence="1">
    <location>
        <begin position="126"/>
        <end position="152"/>
    </location>
</feature>
<evidence type="ECO:0000313" key="3">
    <source>
        <dbReference type="EMBL" id="KAK3238413.1"/>
    </source>
</evidence>
<feature type="compositionally biased region" description="Pro residues" evidence="1">
    <location>
        <begin position="161"/>
        <end position="170"/>
    </location>
</feature>
<keyword evidence="4" id="KW-1185">Reference proteome</keyword>
<dbReference type="Proteomes" id="UP001190700">
    <property type="component" value="Unassembled WGS sequence"/>
</dbReference>
<name>A0AAE0BM08_9CHLO</name>
<accession>A0AAE0BM08</accession>
<feature type="compositionally biased region" description="Pro residues" evidence="1">
    <location>
        <begin position="93"/>
        <end position="118"/>
    </location>
</feature>
<feature type="transmembrane region" description="Helical" evidence="2">
    <location>
        <begin position="645"/>
        <end position="667"/>
    </location>
</feature>
<evidence type="ECO:0000256" key="2">
    <source>
        <dbReference type="SAM" id="Phobius"/>
    </source>
</evidence>
<keyword evidence="2" id="KW-0472">Membrane</keyword>